<accession>A0A0G0TDH7</accession>
<reference evidence="2 3" key="1">
    <citation type="journal article" date="2015" name="Nature">
        <title>rRNA introns, odd ribosomes, and small enigmatic genomes across a large radiation of phyla.</title>
        <authorList>
            <person name="Brown C.T."/>
            <person name="Hug L.A."/>
            <person name="Thomas B.C."/>
            <person name="Sharon I."/>
            <person name="Castelle C.J."/>
            <person name="Singh A."/>
            <person name="Wilkins M.J."/>
            <person name="Williams K.H."/>
            <person name="Banfield J.F."/>
        </authorList>
    </citation>
    <scope>NUCLEOTIDE SEQUENCE [LARGE SCALE GENOMIC DNA]</scope>
</reference>
<keyword evidence="2" id="KW-0808">Transferase</keyword>
<dbReference type="InterPro" id="IPR029044">
    <property type="entry name" value="Nucleotide-diphossugar_trans"/>
</dbReference>
<sequence>MKSEKNKLLSVIIPCYQQEKTVNAAIKRVESVLKTLAYPYEIIVVVDGAVDKTYERAIPLQSNTITVVKYNINHGKGYALRYGMARSRGSVIAFIDCGTELDPMGLKMLLAHYEWYDADIIVGSKWHPVSIVTYPWWRVILSKGYGLLVKLLFHLRVSDTQLGMKLFKRKVLEDVLIRLLVKKYAFDIEMLAVANRLGYTRIYEAPVELHWQEIESSISNNLFRSIGEMFTDTLAVFYRLYILKYYDNSSNRKWRYDKDLDFKINIG</sequence>
<dbReference type="EMBL" id="LBZM01000001">
    <property type="protein sequence ID" value="KKR72876.1"/>
    <property type="molecule type" value="Genomic_DNA"/>
</dbReference>
<evidence type="ECO:0000313" key="2">
    <source>
        <dbReference type="EMBL" id="KKR72876.1"/>
    </source>
</evidence>
<dbReference type="PANTHER" id="PTHR10859">
    <property type="entry name" value="GLYCOSYL TRANSFERASE"/>
    <property type="match status" value="1"/>
</dbReference>
<dbReference type="AlphaFoldDB" id="A0A0G0TDH7"/>
<dbReference type="InterPro" id="IPR001173">
    <property type="entry name" value="Glyco_trans_2-like"/>
</dbReference>
<dbReference type="Pfam" id="PF00535">
    <property type="entry name" value="Glycos_transf_2"/>
    <property type="match status" value="1"/>
</dbReference>
<dbReference type="GO" id="GO:0016757">
    <property type="term" value="F:glycosyltransferase activity"/>
    <property type="evidence" value="ECO:0007669"/>
    <property type="project" value="UniProtKB-KW"/>
</dbReference>
<evidence type="ECO:0000313" key="3">
    <source>
        <dbReference type="Proteomes" id="UP000034664"/>
    </source>
</evidence>
<comment type="caution">
    <text evidence="2">The sequence shown here is derived from an EMBL/GenBank/DDBJ whole genome shotgun (WGS) entry which is preliminary data.</text>
</comment>
<feature type="domain" description="Glycosyltransferase 2-like" evidence="1">
    <location>
        <begin position="10"/>
        <end position="175"/>
    </location>
</feature>
<evidence type="ECO:0000259" key="1">
    <source>
        <dbReference type="Pfam" id="PF00535"/>
    </source>
</evidence>
<protein>
    <submittedName>
        <fullName evidence="2">Dolichol-phosphate mannosyltransferase</fullName>
    </submittedName>
</protein>
<keyword evidence="2" id="KW-0328">Glycosyltransferase</keyword>
<dbReference type="PANTHER" id="PTHR10859:SF91">
    <property type="entry name" value="DOLICHYL-PHOSPHATE BETA-GLUCOSYLTRANSFERASE"/>
    <property type="match status" value="1"/>
</dbReference>
<dbReference type="SUPFAM" id="SSF53448">
    <property type="entry name" value="Nucleotide-diphospho-sugar transferases"/>
    <property type="match status" value="1"/>
</dbReference>
<gene>
    <name evidence="2" type="ORF">UU14_C0001G0018</name>
</gene>
<organism evidence="2 3">
    <name type="scientific">Candidatus Roizmanbacteria bacterium GW2011_GWB1_40_7</name>
    <dbReference type="NCBI Taxonomy" id="1618482"/>
    <lineage>
        <taxon>Bacteria</taxon>
        <taxon>Candidatus Roizmaniibacteriota</taxon>
    </lineage>
</organism>
<proteinExistence type="predicted"/>
<name>A0A0G0TDH7_9BACT</name>
<dbReference type="Proteomes" id="UP000034664">
    <property type="component" value="Unassembled WGS sequence"/>
</dbReference>
<dbReference type="Gene3D" id="3.90.550.10">
    <property type="entry name" value="Spore Coat Polysaccharide Biosynthesis Protein SpsA, Chain A"/>
    <property type="match status" value="1"/>
</dbReference>
<dbReference type="GO" id="GO:0006487">
    <property type="term" value="P:protein N-linked glycosylation"/>
    <property type="evidence" value="ECO:0007669"/>
    <property type="project" value="TreeGrafter"/>
</dbReference>